<feature type="DNA-binding region" description="OmpR/PhoB-type" evidence="3">
    <location>
        <begin position="742"/>
        <end position="849"/>
    </location>
</feature>
<evidence type="ECO:0000313" key="5">
    <source>
        <dbReference type="EMBL" id="SDP40694.1"/>
    </source>
</evidence>
<organism evidence="5 6">
    <name type="scientific">Lentzea jiangxiensis</name>
    <dbReference type="NCBI Taxonomy" id="641025"/>
    <lineage>
        <taxon>Bacteria</taxon>
        <taxon>Bacillati</taxon>
        <taxon>Actinomycetota</taxon>
        <taxon>Actinomycetes</taxon>
        <taxon>Pseudonocardiales</taxon>
        <taxon>Pseudonocardiaceae</taxon>
        <taxon>Lentzea</taxon>
    </lineage>
</organism>
<dbReference type="STRING" id="641025.SAMN05421507_10853"/>
<dbReference type="InterPro" id="IPR005158">
    <property type="entry name" value="BTAD"/>
</dbReference>
<dbReference type="Proteomes" id="UP000199691">
    <property type="component" value="Unassembled WGS sequence"/>
</dbReference>
<dbReference type="InterPro" id="IPR036388">
    <property type="entry name" value="WH-like_DNA-bd_sf"/>
</dbReference>
<dbReference type="EMBL" id="FNIX01000008">
    <property type="protein sequence ID" value="SDP40694.1"/>
    <property type="molecule type" value="Genomic_DNA"/>
</dbReference>
<feature type="domain" description="OmpR/PhoB-type" evidence="4">
    <location>
        <begin position="742"/>
        <end position="849"/>
    </location>
</feature>
<dbReference type="Pfam" id="PF03704">
    <property type="entry name" value="BTAD"/>
    <property type="match status" value="1"/>
</dbReference>
<keyword evidence="2 3" id="KW-0238">DNA-binding</keyword>
<proteinExistence type="inferred from homology"/>
<dbReference type="AlphaFoldDB" id="A0A1H0SG37"/>
<gene>
    <name evidence="5" type="ORF">SAMN05421507_10853</name>
</gene>
<name>A0A1H0SG37_9PSEU</name>
<dbReference type="SMART" id="SM01043">
    <property type="entry name" value="BTAD"/>
    <property type="match status" value="1"/>
</dbReference>
<dbReference type="InterPro" id="IPR001867">
    <property type="entry name" value="OmpR/PhoB-type_DNA-bd"/>
</dbReference>
<dbReference type="SUPFAM" id="SSF48452">
    <property type="entry name" value="TPR-like"/>
    <property type="match status" value="4"/>
</dbReference>
<dbReference type="SUPFAM" id="SSF46894">
    <property type="entry name" value="C-terminal effector domain of the bipartite response regulators"/>
    <property type="match status" value="1"/>
</dbReference>
<dbReference type="Gene3D" id="1.25.40.10">
    <property type="entry name" value="Tetratricopeptide repeat domain"/>
    <property type="match status" value="3"/>
</dbReference>
<evidence type="ECO:0000313" key="6">
    <source>
        <dbReference type="Proteomes" id="UP000199691"/>
    </source>
</evidence>
<keyword evidence="6" id="KW-1185">Reference proteome</keyword>
<dbReference type="PROSITE" id="PS51755">
    <property type="entry name" value="OMPR_PHOB"/>
    <property type="match status" value="1"/>
</dbReference>
<evidence type="ECO:0000256" key="2">
    <source>
        <dbReference type="ARBA" id="ARBA00023125"/>
    </source>
</evidence>
<dbReference type="OrthoDB" id="134985at2"/>
<evidence type="ECO:0000256" key="3">
    <source>
        <dbReference type="PROSITE-ProRule" id="PRU01091"/>
    </source>
</evidence>
<reference evidence="6" key="1">
    <citation type="submission" date="2016-10" db="EMBL/GenBank/DDBJ databases">
        <authorList>
            <person name="Varghese N."/>
            <person name="Submissions S."/>
        </authorList>
    </citation>
    <scope>NUCLEOTIDE SEQUENCE [LARGE SCALE GENOMIC DNA]</scope>
    <source>
        <strain evidence="6">CGMCC 4.6609</strain>
    </source>
</reference>
<dbReference type="InterPro" id="IPR011990">
    <property type="entry name" value="TPR-like_helical_dom_sf"/>
</dbReference>
<evidence type="ECO:0000256" key="1">
    <source>
        <dbReference type="ARBA" id="ARBA00005820"/>
    </source>
</evidence>
<dbReference type="RefSeq" id="WP_090099310.1">
    <property type="nucleotide sequence ID" value="NZ_FNIX01000008.1"/>
</dbReference>
<comment type="similarity">
    <text evidence="1">Belongs to the AfsR/DnrI/RedD regulatory family.</text>
</comment>
<dbReference type="InterPro" id="IPR051677">
    <property type="entry name" value="AfsR-DnrI-RedD_regulator"/>
</dbReference>
<dbReference type="PANTHER" id="PTHR35807">
    <property type="entry name" value="TRANSCRIPTIONAL REGULATOR REDD-RELATED"/>
    <property type="match status" value="1"/>
</dbReference>
<protein>
    <submittedName>
        <fullName evidence="5">ATP-, maltotriose-and DNA-dependent transcriptional regulator MalT</fullName>
    </submittedName>
</protein>
<dbReference type="Pfam" id="PF00486">
    <property type="entry name" value="Trans_reg_C"/>
    <property type="match status" value="1"/>
</dbReference>
<dbReference type="GO" id="GO:0000160">
    <property type="term" value="P:phosphorelay signal transduction system"/>
    <property type="evidence" value="ECO:0007669"/>
    <property type="project" value="InterPro"/>
</dbReference>
<dbReference type="SMART" id="SM00862">
    <property type="entry name" value="Trans_reg_C"/>
    <property type="match status" value="1"/>
</dbReference>
<evidence type="ECO:0000259" key="4">
    <source>
        <dbReference type="PROSITE" id="PS51755"/>
    </source>
</evidence>
<dbReference type="Gene3D" id="1.10.10.10">
    <property type="entry name" value="Winged helix-like DNA-binding domain superfamily/Winged helix DNA-binding domain"/>
    <property type="match status" value="1"/>
</dbReference>
<dbReference type="InterPro" id="IPR016032">
    <property type="entry name" value="Sig_transdc_resp-reg_C-effctor"/>
</dbReference>
<accession>A0A1H0SG37</accession>
<sequence length="998" mass="107620">MLQPALPARLVDRPALTAALDAAADHEVVVVKAGHGWGKTTSVAAWAATRRACWLAVDRADTSLERLSRGLLRALRQRLPHLPAELVTTTAQGAGTVAALVCGLLDAHLDEPLVLVVDDAGLLGGDSECARLLEALCRRGPDLLRLVLVTGDELAFDPGPAAEIGSRELAFTEREIAALVDDDPAEVLARTGGWPAAVVLGGGEPAELVSAVLAAEPEQNRDVLRAIACLGTASTALCLALGFTDVRDRLPGLARRGLVSGPEWSVLEPVAEVLRRDTEDEELRVKAAVFCERTGAHAEALRHLVAVRRWDLVARLLLRRDEQIVAGGDADAVLAALEQLDVDDSRLHLVWGFALQHRGDWLGALHSYEQAGETGVRLSWRMGQLHALAGQTGAAVELFERTVFDDVASLDEVRLLSLAVGWFRETGRHDRARELAERCAEAARRCTGHAAFAWSSRAFGLLAGFDGERASFEMHYEQAVDRARRAGCRVLELTIRCERASFLVETGPARAVAEIDEVLVLGRQAGLTGHEAGCRGVRARANVRLGRFDDALRDAGQCAKDLVTKAEVHRRRGEPGQAQAFLDEALALPGTDPLVPATLARVVAGEDVRRARELAEHAVATSQVLRFREVPALLARGWVAVLAGDRDTARADAASARALAGRRGDRAGLADALQLAAATSADREALLAEAVMVWRAAGDPVGEAVAELAAARLTGVDVPRWENTLRAQGVRTDVRMADVLGACAPRSARIVVRTLGGFQVLRDGAPVPSASWQSKKARDLLKILAANRGRPVPRPQLVELLWPDDLSDRTANRLSVLLSTLRAVLSAPGLPADAEPLVADRDTVSLDLSLVDLDVAEFLDAANAALVAHRRADPAALSLLTDADELHVGEFLAEEPYEQWAVQAREEVRGRYTAVLRALVQLVRDPDQQVGYLVRMLELDPYDESAHVRLVKALRAAGRHGEARRRYQVYLEQMHEIGVRPVEPDLFGTRGSEVLRAG</sequence>
<dbReference type="GO" id="GO:0006355">
    <property type="term" value="P:regulation of DNA-templated transcription"/>
    <property type="evidence" value="ECO:0007669"/>
    <property type="project" value="InterPro"/>
</dbReference>
<dbReference type="GO" id="GO:0003677">
    <property type="term" value="F:DNA binding"/>
    <property type="evidence" value="ECO:0007669"/>
    <property type="project" value="UniProtKB-UniRule"/>
</dbReference>